<accession>A0ABZ2KUV1</accession>
<evidence type="ECO:0000313" key="2">
    <source>
        <dbReference type="Proteomes" id="UP001374803"/>
    </source>
</evidence>
<organism evidence="1 2">
    <name type="scientific">Pendulispora rubella</name>
    <dbReference type="NCBI Taxonomy" id="2741070"/>
    <lineage>
        <taxon>Bacteria</taxon>
        <taxon>Pseudomonadati</taxon>
        <taxon>Myxococcota</taxon>
        <taxon>Myxococcia</taxon>
        <taxon>Myxococcales</taxon>
        <taxon>Sorangiineae</taxon>
        <taxon>Pendulisporaceae</taxon>
        <taxon>Pendulispora</taxon>
    </lineage>
</organism>
<evidence type="ECO:0000313" key="1">
    <source>
        <dbReference type="EMBL" id="WXB01528.1"/>
    </source>
</evidence>
<keyword evidence="2" id="KW-1185">Reference proteome</keyword>
<name>A0ABZ2KUV1_9BACT</name>
<dbReference type="EMBL" id="CP089983">
    <property type="protein sequence ID" value="WXB01528.1"/>
    <property type="molecule type" value="Genomic_DNA"/>
</dbReference>
<dbReference type="RefSeq" id="WP_394831143.1">
    <property type="nucleotide sequence ID" value="NZ_CP089929.1"/>
</dbReference>
<sequence>MWKWVAAVAAFVAFAVLGIGALHMPFARPLLAKLGVGCPVTKATPRAIDAARAIPAAMYLGKPGAPARPAAGFELEKTTLADLAAWAKRHRISCDALHGNETLRACKDVDAMALGEPAAFAPAEEVTFEFRASGTLAVVTVLRRKLPVAEANAMVADVSRRLREALGTPSKSAGENTAVHFGKGPLQAFQEEYEFGDYAATLTETRIGDLGMLVREQYFSPVP</sequence>
<gene>
    <name evidence="1" type="ORF">LVJ94_31990</name>
</gene>
<dbReference type="Proteomes" id="UP001374803">
    <property type="component" value="Chromosome"/>
</dbReference>
<proteinExistence type="predicted"/>
<protein>
    <submittedName>
        <fullName evidence="1">Uncharacterized protein</fullName>
    </submittedName>
</protein>
<reference evidence="1" key="1">
    <citation type="submission" date="2021-12" db="EMBL/GenBank/DDBJ databases">
        <title>Discovery of the Pendulisporaceae a myxobacterial family with distinct sporulation behavior and unique specialized metabolism.</title>
        <authorList>
            <person name="Garcia R."/>
            <person name="Popoff A."/>
            <person name="Bader C.D."/>
            <person name="Loehr J."/>
            <person name="Walesch S."/>
            <person name="Walt C."/>
            <person name="Boldt J."/>
            <person name="Bunk B."/>
            <person name="Haeckl F.J.F.P.J."/>
            <person name="Gunesch A.P."/>
            <person name="Birkelbach J."/>
            <person name="Nuebel U."/>
            <person name="Pietschmann T."/>
            <person name="Bach T."/>
            <person name="Mueller R."/>
        </authorList>
    </citation>
    <scope>NUCLEOTIDE SEQUENCE</scope>
    <source>
        <strain evidence="1">MSr11367</strain>
    </source>
</reference>